<evidence type="ECO:0008006" key="3">
    <source>
        <dbReference type="Google" id="ProtNLM"/>
    </source>
</evidence>
<gene>
    <name evidence="1" type="ORF">Mic7113_1660</name>
</gene>
<organism evidence="1 2">
    <name type="scientific">Allocoleopsis franciscana PCC 7113</name>
    <dbReference type="NCBI Taxonomy" id="1173027"/>
    <lineage>
        <taxon>Bacteria</taxon>
        <taxon>Bacillati</taxon>
        <taxon>Cyanobacteriota</taxon>
        <taxon>Cyanophyceae</taxon>
        <taxon>Coleofasciculales</taxon>
        <taxon>Coleofasciculaceae</taxon>
        <taxon>Allocoleopsis</taxon>
        <taxon>Allocoleopsis franciscana</taxon>
    </lineage>
</organism>
<dbReference type="RefSeq" id="WP_015181685.1">
    <property type="nucleotide sequence ID" value="NC_019738.1"/>
</dbReference>
<sequence>MKLRFLLLAIAALFTLIGIANWAFVLPVRSQTHATLLSQEYDRSAGILSASIPNDTQEEAAFQARSLAIREKIAAQNLDELDAWWRREKLDDPHKYLLPVLLARLSLGNRYDSQQSWNMLLKLDKDQPNLYHFRSVFDIPIFFRFRDILPKEVEASYRSMLDAPRVLEWMEQGTENHMFMQRLSGLALMDGSGWPNALPGVAATNEAWLRAELNKFLTIGQGEFHSSTYYGYAIAGLLNLYNFAHTPQLKQLAKAALDWYAANMAIRLSWGTAGGAGSRGFDRGTWDGSELSAVAWMWWGDRPETAQRIGNRYAPVALLAALSDYRPPVPFRAIARKEVPLPFQLQASHPGYFSYDEGNRFWETFYVTPDYSLGTLLEPQRSYQVKGTINAQYAIYKLVVRDPKGVSNAVVSLGGTFHTPMATGRSPGDQYVQQGSAVIYQLRLNDQDKAAGVPARSHLVLPARYGRPQRHGNWYIWRIEQTWLCARPWGETISWQATVSEKDKDYQALAAMGTQTAWITDAARVADYPDFQSLKSALDKTQVSDHSWEKLGQLAYTSLQNERLEMTYEPDGGIGRASINGKERVLKNWPVLASPYLKEDLDSGLLEVLSPGGQWRLRATLTSPKWE</sequence>
<evidence type="ECO:0000313" key="1">
    <source>
        <dbReference type="EMBL" id="AFZ17529.1"/>
    </source>
</evidence>
<dbReference type="STRING" id="1173027.Mic7113_1660"/>
<keyword evidence="2" id="KW-1185">Reference proteome</keyword>
<dbReference type="OrthoDB" id="568873at2"/>
<accession>K9WCQ0</accession>
<dbReference type="eggNOG" id="ENOG502Z86Y">
    <property type="taxonomic scope" value="Bacteria"/>
</dbReference>
<dbReference type="AlphaFoldDB" id="K9WCQ0"/>
<dbReference type="Proteomes" id="UP000010471">
    <property type="component" value="Chromosome"/>
</dbReference>
<dbReference type="KEGG" id="mic:Mic7113_1660"/>
<proteinExistence type="predicted"/>
<evidence type="ECO:0000313" key="2">
    <source>
        <dbReference type="Proteomes" id="UP000010471"/>
    </source>
</evidence>
<dbReference type="HOGENOM" id="CLU_430680_0_0_3"/>
<dbReference type="EMBL" id="CP003630">
    <property type="protein sequence ID" value="AFZ17529.1"/>
    <property type="molecule type" value="Genomic_DNA"/>
</dbReference>
<name>K9WCQ0_9CYAN</name>
<protein>
    <recommendedName>
        <fullName evidence="3">Heparinase II/III-like protein</fullName>
    </recommendedName>
</protein>
<reference evidence="1 2" key="1">
    <citation type="submission" date="2012-06" db="EMBL/GenBank/DDBJ databases">
        <title>Finished chromosome of genome of Microcoleus sp. PCC 7113.</title>
        <authorList>
            <consortium name="US DOE Joint Genome Institute"/>
            <person name="Gugger M."/>
            <person name="Coursin T."/>
            <person name="Rippka R."/>
            <person name="Tandeau De Marsac N."/>
            <person name="Huntemann M."/>
            <person name="Wei C.-L."/>
            <person name="Han J."/>
            <person name="Detter J.C."/>
            <person name="Han C."/>
            <person name="Tapia R."/>
            <person name="Chen A."/>
            <person name="Kyrpides N."/>
            <person name="Mavromatis K."/>
            <person name="Markowitz V."/>
            <person name="Szeto E."/>
            <person name="Ivanova N."/>
            <person name="Pagani I."/>
            <person name="Pati A."/>
            <person name="Goodwin L."/>
            <person name="Nordberg H.P."/>
            <person name="Cantor M.N."/>
            <person name="Hua S.X."/>
            <person name="Woyke T."/>
            <person name="Kerfeld C.A."/>
        </authorList>
    </citation>
    <scope>NUCLEOTIDE SEQUENCE [LARGE SCALE GENOMIC DNA]</scope>
    <source>
        <strain evidence="1 2">PCC 7113</strain>
    </source>
</reference>